<feature type="region of interest" description="Disordered" evidence="1">
    <location>
        <begin position="67"/>
        <end position="95"/>
    </location>
</feature>
<protein>
    <submittedName>
        <fullName evidence="2">Uncharacterized protein</fullName>
    </submittedName>
</protein>
<name>A0A3P3YKU4_PLABS</name>
<organism evidence="2 3">
    <name type="scientific">Plasmodiophora brassicae</name>
    <name type="common">Clubroot disease agent</name>
    <dbReference type="NCBI Taxonomy" id="37360"/>
    <lineage>
        <taxon>Eukaryota</taxon>
        <taxon>Sar</taxon>
        <taxon>Rhizaria</taxon>
        <taxon>Endomyxa</taxon>
        <taxon>Phytomyxea</taxon>
        <taxon>Plasmodiophorida</taxon>
        <taxon>Plasmodiophoridae</taxon>
        <taxon>Plasmodiophora</taxon>
    </lineage>
</organism>
<keyword evidence="2" id="KW-0496">Mitochondrion</keyword>
<evidence type="ECO:0000313" key="2">
    <source>
        <dbReference type="EMBL" id="SPR00818.1"/>
    </source>
</evidence>
<feature type="compositionally biased region" description="Low complexity" evidence="1">
    <location>
        <begin position="67"/>
        <end position="78"/>
    </location>
</feature>
<geneLocation type="mitochondrion" evidence="2"/>
<dbReference type="AlphaFoldDB" id="A0A3P3YKU4"/>
<accession>A0A3P3YKU4</accession>
<sequence length="160" mass="17812">MWRDHRGSTCPDETDLISQAVMTPNETESLARKLSLKLYRVCTKENKLVDEVLQYLSEQYLSKAAATGASANTTATKAPPTPSKAGSSREMPKSPVHDVSDVLQFSLTCRVVAGICIIIFNPNLLFGAVALLLFRFSWHLIMRLPMLLMQLRSSKRGSKR</sequence>
<proteinExistence type="predicted"/>
<evidence type="ECO:0000313" key="3">
    <source>
        <dbReference type="Proteomes" id="UP000290189"/>
    </source>
</evidence>
<evidence type="ECO:0000256" key="1">
    <source>
        <dbReference type="SAM" id="MobiDB-lite"/>
    </source>
</evidence>
<dbReference type="Proteomes" id="UP000290189">
    <property type="component" value="Unassembled WGS sequence"/>
</dbReference>
<gene>
    <name evidence="2" type="ORF">PLBR_LOCUS8033</name>
</gene>
<dbReference type="EMBL" id="OVEO01000015">
    <property type="protein sequence ID" value="SPR00818.1"/>
    <property type="molecule type" value="Genomic_DNA"/>
</dbReference>
<reference evidence="2 3" key="1">
    <citation type="submission" date="2018-03" db="EMBL/GenBank/DDBJ databases">
        <authorList>
            <person name="Fogelqvist J."/>
        </authorList>
    </citation>
    <scope>NUCLEOTIDE SEQUENCE [LARGE SCALE GENOMIC DNA]</scope>
</reference>